<protein>
    <recommendedName>
        <fullName evidence="3">Immunity protein Imm6</fullName>
    </recommendedName>
</protein>
<gene>
    <name evidence="1" type="ORF">bhn_I1881</name>
</gene>
<dbReference type="InterPro" id="IPR025674">
    <property type="entry name" value="Imm6"/>
</dbReference>
<evidence type="ECO:0008006" key="3">
    <source>
        <dbReference type="Google" id="ProtNLM"/>
    </source>
</evidence>
<proteinExistence type="predicted"/>
<reference evidence="2" key="1">
    <citation type="submission" date="2016-10" db="EMBL/GenBank/DDBJ databases">
        <title>The complete genome sequence of the rumen bacterium Butyrivibrio hungatei MB2003.</title>
        <authorList>
            <person name="Palevich N."/>
            <person name="Kelly W.J."/>
            <person name="Leahy S.C."/>
            <person name="Altermann E."/>
            <person name="Rakonjac J."/>
            <person name="Attwood G.T."/>
        </authorList>
    </citation>
    <scope>NUCLEOTIDE SEQUENCE [LARGE SCALE GENOMIC DNA]</scope>
    <source>
        <strain evidence="2">MB2003</strain>
    </source>
</reference>
<evidence type="ECO:0000313" key="2">
    <source>
        <dbReference type="Proteomes" id="UP000179284"/>
    </source>
</evidence>
<dbReference type="OrthoDB" id="2219989at2"/>
<dbReference type="AlphaFoldDB" id="A0A1D9P3K1"/>
<evidence type="ECO:0000313" key="1">
    <source>
        <dbReference type="EMBL" id="AOZ96914.1"/>
    </source>
</evidence>
<accession>A0A1D9P3K1</accession>
<dbReference type="Pfam" id="PF14434">
    <property type="entry name" value="Imm6"/>
    <property type="match status" value="1"/>
</dbReference>
<dbReference type="Proteomes" id="UP000179284">
    <property type="component" value="Chromosome I"/>
</dbReference>
<organism evidence="1 2">
    <name type="scientific">Butyrivibrio hungatei</name>
    <dbReference type="NCBI Taxonomy" id="185008"/>
    <lineage>
        <taxon>Bacteria</taxon>
        <taxon>Bacillati</taxon>
        <taxon>Bacillota</taxon>
        <taxon>Clostridia</taxon>
        <taxon>Lachnospirales</taxon>
        <taxon>Lachnospiraceae</taxon>
        <taxon>Butyrivibrio</taxon>
    </lineage>
</organism>
<keyword evidence="2" id="KW-1185">Reference proteome</keyword>
<dbReference type="RefSeq" id="WP_071176568.1">
    <property type="nucleotide sequence ID" value="NZ_CP017831.1"/>
</dbReference>
<sequence>MEIREKDFCKFIDVLNQLSERLQEEKEQISIGVKLLDDVTNLEDQVALSNCAEKLYELLDDDTGFAVLQEEEQDNQKIIAFDCVIDILAIASKYVYEKSGQKYLPEPIELVSNETMDHLKESLKKLQISYDF</sequence>
<name>A0A1D9P3K1_9FIRM</name>
<dbReference type="KEGG" id="bhu:bhn_I1881"/>
<dbReference type="EMBL" id="CP017831">
    <property type="protein sequence ID" value="AOZ96914.1"/>
    <property type="molecule type" value="Genomic_DNA"/>
</dbReference>